<sequence length="211" mass="22888">METLFTGILLSLSLCLDIGMVNVAMIDVAMKHGRRAGFILGLGSCFADLFYAILALLGMRYLLQFPAVQWVTWLGGGSILIYLAWKMAKEALQDAQRAETAHPPLPPKHHLFGRGLMLALASPTSILWFAAVGGALIAQATDGSWFSSAEFLLGFFIGGVAWSLGIVMASHHGGQVMGNRFKQACHAISALLYVYFAVLVLRNGYLALWLN</sequence>
<keyword evidence="3 6" id="KW-0812">Transmembrane</keyword>
<dbReference type="KEGG" id="dee:HQN60_10680"/>
<evidence type="ECO:0000256" key="5">
    <source>
        <dbReference type="ARBA" id="ARBA00023136"/>
    </source>
</evidence>
<evidence type="ECO:0000256" key="6">
    <source>
        <dbReference type="SAM" id="Phobius"/>
    </source>
</evidence>
<proteinExistence type="predicted"/>
<evidence type="ECO:0000256" key="1">
    <source>
        <dbReference type="ARBA" id="ARBA00004651"/>
    </source>
</evidence>
<dbReference type="RefSeq" id="WP_173533628.1">
    <property type="nucleotide sequence ID" value="NZ_CP054143.1"/>
</dbReference>
<dbReference type="InterPro" id="IPR001123">
    <property type="entry name" value="LeuE-type"/>
</dbReference>
<accession>A0A6M8SPI8</accession>
<dbReference type="EMBL" id="CP054143">
    <property type="protein sequence ID" value="QKJ67125.1"/>
    <property type="molecule type" value="Genomic_DNA"/>
</dbReference>
<feature type="transmembrane region" description="Helical" evidence="6">
    <location>
        <begin position="151"/>
        <end position="169"/>
    </location>
</feature>
<evidence type="ECO:0000256" key="3">
    <source>
        <dbReference type="ARBA" id="ARBA00022692"/>
    </source>
</evidence>
<evidence type="ECO:0000256" key="2">
    <source>
        <dbReference type="ARBA" id="ARBA00022475"/>
    </source>
</evidence>
<feature type="transmembrane region" description="Helical" evidence="6">
    <location>
        <begin position="67"/>
        <end position="85"/>
    </location>
</feature>
<dbReference type="AlphaFoldDB" id="A0A6M8SPI8"/>
<dbReference type="PANTHER" id="PTHR30086:SF20">
    <property type="entry name" value="ARGININE EXPORTER PROTEIN ARGO-RELATED"/>
    <property type="match status" value="1"/>
</dbReference>
<reference evidence="7 8" key="1">
    <citation type="submission" date="2020-05" db="EMBL/GenBank/DDBJ databases">
        <title>Complete genome sequence of Deefgea sp. D17.</title>
        <authorList>
            <person name="Bae J.-W."/>
            <person name="Han J.E."/>
        </authorList>
    </citation>
    <scope>NUCLEOTIDE SEQUENCE [LARGE SCALE GENOMIC DNA]</scope>
    <source>
        <strain evidence="7 8">D17</strain>
    </source>
</reference>
<dbReference type="Pfam" id="PF01810">
    <property type="entry name" value="LysE"/>
    <property type="match status" value="1"/>
</dbReference>
<evidence type="ECO:0000313" key="8">
    <source>
        <dbReference type="Proteomes" id="UP000504844"/>
    </source>
</evidence>
<evidence type="ECO:0000313" key="7">
    <source>
        <dbReference type="EMBL" id="QKJ67125.1"/>
    </source>
</evidence>
<protein>
    <submittedName>
        <fullName evidence="7">LysE family translocator</fullName>
    </submittedName>
</protein>
<comment type="subcellular location">
    <subcellularLocation>
        <location evidence="1">Cell membrane</location>
        <topology evidence="1">Multi-pass membrane protein</topology>
    </subcellularLocation>
</comment>
<feature type="transmembrane region" description="Helical" evidence="6">
    <location>
        <begin position="38"/>
        <end position="61"/>
    </location>
</feature>
<dbReference type="PANTHER" id="PTHR30086">
    <property type="entry name" value="ARGININE EXPORTER PROTEIN ARGO"/>
    <property type="match status" value="1"/>
</dbReference>
<feature type="transmembrane region" description="Helical" evidence="6">
    <location>
        <begin position="190"/>
        <end position="210"/>
    </location>
</feature>
<name>A0A6M8SPI8_9NEIS</name>
<gene>
    <name evidence="7" type="ORF">HQN60_10680</name>
</gene>
<feature type="transmembrane region" description="Helical" evidence="6">
    <location>
        <begin position="116"/>
        <end position="139"/>
    </location>
</feature>
<keyword evidence="5 6" id="KW-0472">Membrane</keyword>
<dbReference type="Proteomes" id="UP000504844">
    <property type="component" value="Chromosome"/>
</dbReference>
<dbReference type="GO" id="GO:0005886">
    <property type="term" value="C:plasma membrane"/>
    <property type="evidence" value="ECO:0007669"/>
    <property type="project" value="UniProtKB-SubCell"/>
</dbReference>
<dbReference type="GO" id="GO:0015171">
    <property type="term" value="F:amino acid transmembrane transporter activity"/>
    <property type="evidence" value="ECO:0007669"/>
    <property type="project" value="TreeGrafter"/>
</dbReference>
<organism evidence="7 8">
    <name type="scientific">Deefgea piscis</name>
    <dbReference type="NCBI Taxonomy" id="2739061"/>
    <lineage>
        <taxon>Bacteria</taxon>
        <taxon>Pseudomonadati</taxon>
        <taxon>Pseudomonadota</taxon>
        <taxon>Betaproteobacteria</taxon>
        <taxon>Neisseriales</taxon>
        <taxon>Chitinibacteraceae</taxon>
        <taxon>Deefgea</taxon>
    </lineage>
</organism>
<keyword evidence="4 6" id="KW-1133">Transmembrane helix</keyword>
<keyword evidence="8" id="KW-1185">Reference proteome</keyword>
<keyword evidence="2" id="KW-1003">Cell membrane</keyword>
<evidence type="ECO:0000256" key="4">
    <source>
        <dbReference type="ARBA" id="ARBA00022989"/>
    </source>
</evidence>
<feature type="transmembrane region" description="Helical" evidence="6">
    <location>
        <begin position="6"/>
        <end position="26"/>
    </location>
</feature>